<comment type="caution">
    <text evidence="8">The sequence shown here is derived from an EMBL/GenBank/DDBJ whole genome shotgun (WGS) entry which is preliminary data.</text>
</comment>
<accession>A0ABR5MNJ5</accession>
<evidence type="ECO:0000256" key="2">
    <source>
        <dbReference type="ARBA" id="ARBA00008610"/>
    </source>
</evidence>
<name>A0ABR5MNJ5_9BACI</name>
<keyword evidence="9" id="KW-1185">Reference proteome</keyword>
<keyword evidence="4" id="KW-0732">Signal</keyword>
<sequence>MLRAFKSILFICLTFLFLSGCSYFESGQIQNVGMLLDSTIDGNAWNESGYEGLLRIGEKYDMDVYYKENIDTEEEIRKAVDELVYDGVNLIFGHGSLYGDYFSDLSHYYPDVHFVYFNGGIYGENITSLNFNSHAMGFFGGMVAGKMTKTNEVGVIAAFLWQPEIEGFYEGVKYQNPNAEVEIDYIKGWDDTETAYSMYEKMKNENVDVFYPVGNAYSEKIIKQVEKDGLYAIGYVENQLEFAPNAVLTSTIQQVDKLYEITAEKFNKGKLEGDILTFDFQDGVISLGEFNKVIPKDFIETLNKTVEDYKESSLLPNERLEN</sequence>
<evidence type="ECO:0000256" key="4">
    <source>
        <dbReference type="ARBA" id="ARBA00022729"/>
    </source>
</evidence>
<dbReference type="Gene3D" id="3.40.50.2300">
    <property type="match status" value="2"/>
</dbReference>
<evidence type="ECO:0000256" key="5">
    <source>
        <dbReference type="ARBA" id="ARBA00023136"/>
    </source>
</evidence>
<dbReference type="Pfam" id="PF02608">
    <property type="entry name" value="Bmp"/>
    <property type="match status" value="1"/>
</dbReference>
<gene>
    <name evidence="8" type="ORF">AFL42_00145</name>
</gene>
<dbReference type="PANTHER" id="PTHR34296:SF2">
    <property type="entry name" value="ABC TRANSPORTER GUANOSINE-BINDING PROTEIN NUPN"/>
    <property type="match status" value="1"/>
</dbReference>
<evidence type="ECO:0000256" key="3">
    <source>
        <dbReference type="ARBA" id="ARBA00022475"/>
    </source>
</evidence>
<comment type="subcellular location">
    <subcellularLocation>
        <location evidence="1">Cell membrane</location>
        <topology evidence="1">Lipid-anchor</topology>
    </subcellularLocation>
</comment>
<dbReference type="SUPFAM" id="SSF53822">
    <property type="entry name" value="Periplasmic binding protein-like I"/>
    <property type="match status" value="1"/>
</dbReference>
<proteinExistence type="inferred from homology"/>
<keyword evidence="6" id="KW-0449">Lipoprotein</keyword>
<reference evidence="8 9" key="1">
    <citation type="submission" date="2015-07" db="EMBL/GenBank/DDBJ databases">
        <title>High-quality draft genome sequence of Oceanobacillus caeni HM6, a bacillus isolated from a human feces.</title>
        <authorList>
            <person name="Kumar J."/>
            <person name="Verma M.K."/>
            <person name="Pandey R."/>
            <person name="Bhambi M."/>
            <person name="Chauhan N."/>
        </authorList>
    </citation>
    <scope>NUCLEOTIDE SEQUENCE [LARGE SCALE GENOMIC DNA]</scope>
    <source>
        <strain evidence="8 9">HM6</strain>
    </source>
</reference>
<feature type="domain" description="ABC transporter substrate-binding protein PnrA-like" evidence="7">
    <location>
        <begin position="29"/>
        <end position="309"/>
    </location>
</feature>
<keyword evidence="3" id="KW-1003">Cell membrane</keyword>
<evidence type="ECO:0000259" key="7">
    <source>
        <dbReference type="Pfam" id="PF02608"/>
    </source>
</evidence>
<comment type="similarity">
    <text evidence="2">Belongs to the BMP lipoprotein family.</text>
</comment>
<dbReference type="PROSITE" id="PS51257">
    <property type="entry name" value="PROKAR_LIPOPROTEIN"/>
    <property type="match status" value="1"/>
</dbReference>
<organism evidence="8 9">
    <name type="scientific">Oceanobacillus caeni</name>
    <dbReference type="NCBI Taxonomy" id="405946"/>
    <lineage>
        <taxon>Bacteria</taxon>
        <taxon>Bacillati</taxon>
        <taxon>Bacillota</taxon>
        <taxon>Bacilli</taxon>
        <taxon>Bacillales</taxon>
        <taxon>Bacillaceae</taxon>
        <taxon>Oceanobacillus</taxon>
    </lineage>
</organism>
<evidence type="ECO:0000256" key="6">
    <source>
        <dbReference type="ARBA" id="ARBA00023288"/>
    </source>
</evidence>
<keyword evidence="5" id="KW-0472">Membrane</keyword>
<dbReference type="InterPro" id="IPR050957">
    <property type="entry name" value="BMP_lipoprotein"/>
</dbReference>
<dbReference type="InterPro" id="IPR028082">
    <property type="entry name" value="Peripla_BP_I"/>
</dbReference>
<protein>
    <submittedName>
        <fullName evidence="8">Transcriptional regulator</fullName>
    </submittedName>
</protein>
<evidence type="ECO:0000313" key="8">
    <source>
        <dbReference type="EMBL" id="KPH79164.1"/>
    </source>
</evidence>
<evidence type="ECO:0000256" key="1">
    <source>
        <dbReference type="ARBA" id="ARBA00004193"/>
    </source>
</evidence>
<dbReference type="PANTHER" id="PTHR34296">
    <property type="entry name" value="TRANSCRIPTIONAL ACTIVATOR PROTEIN MED"/>
    <property type="match status" value="1"/>
</dbReference>
<dbReference type="Proteomes" id="UP000037854">
    <property type="component" value="Unassembled WGS sequence"/>
</dbReference>
<dbReference type="InterPro" id="IPR003760">
    <property type="entry name" value="PnrA-like"/>
</dbReference>
<dbReference type="EMBL" id="LGTK01000001">
    <property type="protein sequence ID" value="KPH79164.1"/>
    <property type="molecule type" value="Genomic_DNA"/>
</dbReference>
<evidence type="ECO:0000313" key="9">
    <source>
        <dbReference type="Proteomes" id="UP000037854"/>
    </source>
</evidence>